<evidence type="ECO:0000313" key="2">
    <source>
        <dbReference type="EMBL" id="EEF60053.1"/>
    </source>
</evidence>
<dbReference type="Proteomes" id="UP000003688">
    <property type="component" value="Unassembled WGS sequence"/>
</dbReference>
<feature type="region of interest" description="Disordered" evidence="1">
    <location>
        <begin position="48"/>
        <end position="71"/>
    </location>
</feature>
<dbReference type="STRING" id="320771.Cflav_PD3112"/>
<dbReference type="AlphaFoldDB" id="B9XJJ2"/>
<reference evidence="2 3" key="1">
    <citation type="journal article" date="2011" name="J. Bacteriol.">
        <title>Genome sequence of 'Pedosphaera parvula' Ellin514, an aerobic Verrucomicrobial isolate from pasture soil.</title>
        <authorList>
            <person name="Kant R."/>
            <person name="van Passel M.W."/>
            <person name="Sangwan P."/>
            <person name="Palva A."/>
            <person name="Lucas S."/>
            <person name="Copeland A."/>
            <person name="Lapidus A."/>
            <person name="Glavina Del Rio T."/>
            <person name="Dalin E."/>
            <person name="Tice H."/>
            <person name="Bruce D."/>
            <person name="Goodwin L."/>
            <person name="Pitluck S."/>
            <person name="Chertkov O."/>
            <person name="Larimer F.W."/>
            <person name="Land M.L."/>
            <person name="Hauser L."/>
            <person name="Brettin T.S."/>
            <person name="Detter J.C."/>
            <person name="Han S."/>
            <person name="de Vos W.M."/>
            <person name="Janssen P.H."/>
            <person name="Smidt H."/>
        </authorList>
    </citation>
    <scope>NUCLEOTIDE SEQUENCE [LARGE SCALE GENOMIC DNA]</scope>
    <source>
        <strain evidence="2 3">Ellin514</strain>
    </source>
</reference>
<gene>
    <name evidence="2" type="ORF">Cflav_PD3112</name>
</gene>
<dbReference type="EMBL" id="ABOX02000021">
    <property type="protein sequence ID" value="EEF60053.1"/>
    <property type="molecule type" value="Genomic_DNA"/>
</dbReference>
<organism evidence="2 3">
    <name type="scientific">Pedosphaera parvula (strain Ellin514)</name>
    <dbReference type="NCBI Taxonomy" id="320771"/>
    <lineage>
        <taxon>Bacteria</taxon>
        <taxon>Pseudomonadati</taxon>
        <taxon>Verrucomicrobiota</taxon>
        <taxon>Pedosphaerae</taxon>
        <taxon>Pedosphaerales</taxon>
        <taxon>Pedosphaeraceae</taxon>
        <taxon>Pedosphaera</taxon>
    </lineage>
</organism>
<proteinExistence type="predicted"/>
<name>B9XJJ2_PEDPL</name>
<evidence type="ECO:0000313" key="3">
    <source>
        <dbReference type="Proteomes" id="UP000003688"/>
    </source>
</evidence>
<evidence type="ECO:0000256" key="1">
    <source>
        <dbReference type="SAM" id="MobiDB-lite"/>
    </source>
</evidence>
<accession>B9XJJ2</accession>
<protein>
    <submittedName>
        <fullName evidence="2">Uncharacterized protein</fullName>
    </submittedName>
</protein>
<keyword evidence="3" id="KW-1185">Reference proteome</keyword>
<sequence>MTNKSHPLFIFNDTHQNPKHIRPFPLDRMCSNSYSYLRNEMREPDLQMPDEFWQGTGDTSSLKPKPNGVLI</sequence>
<comment type="caution">
    <text evidence="2">The sequence shown here is derived from an EMBL/GenBank/DDBJ whole genome shotgun (WGS) entry which is preliminary data.</text>
</comment>